<name>A0ABP0QF21_9DINO</name>
<gene>
    <name evidence="3" type="ORF">CCMP2556_LOCUS42043</name>
</gene>
<organism evidence="3 4">
    <name type="scientific">Durusdinium trenchii</name>
    <dbReference type="NCBI Taxonomy" id="1381693"/>
    <lineage>
        <taxon>Eukaryota</taxon>
        <taxon>Sar</taxon>
        <taxon>Alveolata</taxon>
        <taxon>Dinophyceae</taxon>
        <taxon>Suessiales</taxon>
        <taxon>Symbiodiniaceae</taxon>
        <taxon>Durusdinium</taxon>
    </lineage>
</organism>
<evidence type="ECO:0000256" key="1">
    <source>
        <dbReference type="SAM" id="Coils"/>
    </source>
</evidence>
<feature type="non-terminal residue" evidence="3">
    <location>
        <position position="230"/>
    </location>
</feature>
<comment type="caution">
    <text evidence="3">The sequence shown here is derived from an EMBL/GenBank/DDBJ whole genome shotgun (WGS) entry which is preliminary data.</text>
</comment>
<feature type="signal peptide" evidence="2">
    <location>
        <begin position="1"/>
        <end position="17"/>
    </location>
</feature>
<proteinExistence type="predicted"/>
<keyword evidence="4" id="KW-1185">Reference proteome</keyword>
<accession>A0ABP0QF21</accession>
<evidence type="ECO:0000313" key="4">
    <source>
        <dbReference type="Proteomes" id="UP001642484"/>
    </source>
</evidence>
<protein>
    <submittedName>
        <fullName evidence="3">Uncharacterized protein</fullName>
    </submittedName>
</protein>
<evidence type="ECO:0000313" key="3">
    <source>
        <dbReference type="EMBL" id="CAK9086832.1"/>
    </source>
</evidence>
<reference evidence="3 4" key="1">
    <citation type="submission" date="2024-02" db="EMBL/GenBank/DDBJ databases">
        <authorList>
            <person name="Chen Y."/>
            <person name="Shah S."/>
            <person name="Dougan E. K."/>
            <person name="Thang M."/>
            <person name="Chan C."/>
        </authorList>
    </citation>
    <scope>NUCLEOTIDE SEQUENCE [LARGE SCALE GENOMIC DNA]</scope>
</reference>
<dbReference type="Proteomes" id="UP001642484">
    <property type="component" value="Unassembled WGS sequence"/>
</dbReference>
<dbReference type="EMBL" id="CAXAMN010024461">
    <property type="protein sequence ID" value="CAK9086832.1"/>
    <property type="molecule type" value="Genomic_DNA"/>
</dbReference>
<sequence>MAMLATWAFCLLTCSLAVREELVVDSVDARRATAAQLRTVPVQVNVALRKAKGRVARHVIVLKEHLRELAAKKNAAEEAKRKKKKTLEAIESHTAAFGRHAARTRESLAALEEALASHDEKGLQLKKAKDQWKDLDGQVQVLEGELTKAKERAEAKMEEMTEQLQAQEAQVEKVKAERDEAEKAMEEKDLELQKAKTWRGQMLEAHDKAEAEMHAARKALDDHQKQLDNA</sequence>
<evidence type="ECO:0000256" key="2">
    <source>
        <dbReference type="SAM" id="SignalP"/>
    </source>
</evidence>
<feature type="coiled-coil region" evidence="1">
    <location>
        <begin position="59"/>
        <end position="226"/>
    </location>
</feature>
<keyword evidence="1" id="KW-0175">Coiled coil</keyword>
<feature type="chain" id="PRO_5047122905" evidence="2">
    <location>
        <begin position="18"/>
        <end position="230"/>
    </location>
</feature>
<keyword evidence="2" id="KW-0732">Signal</keyword>